<keyword evidence="2" id="KW-1185">Reference proteome</keyword>
<evidence type="ECO:0000313" key="1">
    <source>
        <dbReference type="EMBL" id="SHF29863.1"/>
    </source>
</evidence>
<proteinExistence type="predicted"/>
<dbReference type="EMBL" id="FQUS01000007">
    <property type="protein sequence ID" value="SHF29863.1"/>
    <property type="molecule type" value="Genomic_DNA"/>
</dbReference>
<sequence>MSEFLFLSCIAGTFTKKANSIPAKGIADFVNNSMISLAG</sequence>
<organism evidence="1 2">
    <name type="scientific">Fodinibius roseus</name>
    <dbReference type="NCBI Taxonomy" id="1194090"/>
    <lineage>
        <taxon>Bacteria</taxon>
        <taxon>Pseudomonadati</taxon>
        <taxon>Balneolota</taxon>
        <taxon>Balneolia</taxon>
        <taxon>Balneolales</taxon>
        <taxon>Balneolaceae</taxon>
        <taxon>Fodinibius</taxon>
    </lineage>
</organism>
<accession>A0A1M5AI27</accession>
<gene>
    <name evidence="1" type="ORF">SAMN05443144_10774</name>
</gene>
<reference evidence="1 2" key="1">
    <citation type="submission" date="2016-11" db="EMBL/GenBank/DDBJ databases">
        <authorList>
            <person name="Jaros S."/>
            <person name="Januszkiewicz K."/>
            <person name="Wedrychowicz H."/>
        </authorList>
    </citation>
    <scope>NUCLEOTIDE SEQUENCE [LARGE SCALE GENOMIC DNA]</scope>
    <source>
        <strain evidence="1 2">DSM 21986</strain>
    </source>
</reference>
<dbReference type="Proteomes" id="UP000184041">
    <property type="component" value="Unassembled WGS sequence"/>
</dbReference>
<protein>
    <submittedName>
        <fullName evidence="1">Uncharacterized protein</fullName>
    </submittedName>
</protein>
<dbReference type="AlphaFoldDB" id="A0A1M5AI27"/>
<evidence type="ECO:0000313" key="2">
    <source>
        <dbReference type="Proteomes" id="UP000184041"/>
    </source>
</evidence>
<name>A0A1M5AI27_9BACT</name>